<dbReference type="CDD" id="cd01670">
    <property type="entry name" value="Death"/>
    <property type="match status" value="1"/>
</dbReference>
<dbReference type="SMART" id="SM00005">
    <property type="entry name" value="DEATH"/>
    <property type="match status" value="1"/>
</dbReference>
<evidence type="ECO:0000256" key="1">
    <source>
        <dbReference type="SAM" id="MobiDB-lite"/>
    </source>
</evidence>
<dbReference type="PROSITE" id="PS50209">
    <property type="entry name" value="CARD"/>
    <property type="match status" value="1"/>
</dbReference>
<dbReference type="CDD" id="cd01671">
    <property type="entry name" value="CARD"/>
    <property type="match status" value="1"/>
</dbReference>
<dbReference type="RefSeq" id="XP_017563412.1">
    <property type="nucleotide sequence ID" value="XM_017707923.2"/>
</dbReference>
<evidence type="ECO:0000259" key="3">
    <source>
        <dbReference type="PROSITE" id="PS50209"/>
    </source>
</evidence>
<sequence length="224" mass="25676">MDGDPAGGTRIIQKFKPQLIDALRGDADFVLQHCHSLGLLSEREYEHVKATAVPSEKVRDILDYMMKKNSECVQIFLDLLKENEMQETFHKLGFLKKLPQGRQETAEKKTTKRQGNLPAEEVPLKQPRKTSSGMVTEKQLMLVARHIGSSWKEVGRAVLESSSTRLEQIMEENPRNLRECVFTMLRDWTMREREKATADRLHSLLTQEENAVVPGSIDFLLEDN</sequence>
<dbReference type="RefSeq" id="XP_017563413.1">
    <property type="nucleotide sequence ID" value="XM_017707924.1"/>
</dbReference>
<evidence type="ECO:0000313" key="4">
    <source>
        <dbReference type="Ensembl" id="ENSPNAP00000059092.1"/>
    </source>
</evidence>
<dbReference type="InterPro" id="IPR000488">
    <property type="entry name" value="Death_dom"/>
</dbReference>
<reference evidence="4 5" key="1">
    <citation type="submission" date="2020-10" db="EMBL/GenBank/DDBJ databases">
        <title>Pygocentrus nattereri (red-bellied piranha) genome, fPygNat1, primary haplotype.</title>
        <authorList>
            <person name="Myers G."/>
            <person name="Meyer A."/>
            <person name="Karagic N."/>
            <person name="Pippel M."/>
            <person name="Winkler S."/>
            <person name="Tracey A."/>
            <person name="Wood J."/>
            <person name="Formenti G."/>
            <person name="Howe K."/>
            <person name="Fedrigo O."/>
            <person name="Jarvis E.D."/>
        </authorList>
    </citation>
    <scope>NUCLEOTIDE SEQUENCE [LARGE SCALE GENOMIC DNA]</scope>
</reference>
<dbReference type="Ensembl" id="ENSPNAT00000043407.1">
    <property type="protein sequence ID" value="ENSPNAP00000059092.1"/>
    <property type="gene ID" value="ENSPNAG00000035976.1"/>
</dbReference>
<reference evidence="4" key="2">
    <citation type="submission" date="2025-08" db="UniProtKB">
        <authorList>
            <consortium name="Ensembl"/>
        </authorList>
    </citation>
    <scope>IDENTIFICATION</scope>
</reference>
<feature type="domain" description="Death" evidence="2">
    <location>
        <begin position="136"/>
        <end position="207"/>
    </location>
</feature>
<dbReference type="Gene3D" id="1.10.533.10">
    <property type="entry name" value="Death Domain, Fas"/>
    <property type="match status" value="2"/>
</dbReference>
<dbReference type="SUPFAM" id="SSF47986">
    <property type="entry name" value="DEATH domain"/>
    <property type="match status" value="2"/>
</dbReference>
<dbReference type="AlphaFoldDB" id="A0AAR2K9G8"/>
<dbReference type="InterPro" id="IPR011029">
    <property type="entry name" value="DEATH-like_dom_sf"/>
</dbReference>
<dbReference type="Proteomes" id="UP001501920">
    <property type="component" value="Chromosome 9"/>
</dbReference>
<evidence type="ECO:0008006" key="6">
    <source>
        <dbReference type="Google" id="ProtNLM"/>
    </source>
</evidence>
<protein>
    <recommendedName>
        <fullName evidence="6">CARD domain-containing protein</fullName>
    </recommendedName>
</protein>
<dbReference type="InterPro" id="IPR001315">
    <property type="entry name" value="CARD"/>
</dbReference>
<accession>A0AAR2K9G8</accession>
<organism evidence="4 5">
    <name type="scientific">Pygocentrus nattereri</name>
    <name type="common">Red-bellied piranha</name>
    <dbReference type="NCBI Taxonomy" id="42514"/>
    <lineage>
        <taxon>Eukaryota</taxon>
        <taxon>Metazoa</taxon>
        <taxon>Chordata</taxon>
        <taxon>Craniata</taxon>
        <taxon>Vertebrata</taxon>
        <taxon>Euteleostomi</taxon>
        <taxon>Actinopterygii</taxon>
        <taxon>Neopterygii</taxon>
        <taxon>Teleostei</taxon>
        <taxon>Ostariophysi</taxon>
        <taxon>Characiformes</taxon>
        <taxon>Characoidei</taxon>
        <taxon>Pygocentrus</taxon>
    </lineage>
</organism>
<dbReference type="GO" id="GO:0042981">
    <property type="term" value="P:regulation of apoptotic process"/>
    <property type="evidence" value="ECO:0007669"/>
    <property type="project" value="InterPro"/>
</dbReference>
<reference evidence="4" key="3">
    <citation type="submission" date="2025-09" db="UniProtKB">
        <authorList>
            <consortium name="Ensembl"/>
        </authorList>
    </citation>
    <scope>IDENTIFICATION</scope>
</reference>
<dbReference type="PROSITE" id="PS50017">
    <property type="entry name" value="DEATH_DOMAIN"/>
    <property type="match status" value="1"/>
</dbReference>
<dbReference type="Pfam" id="PF00619">
    <property type="entry name" value="CARD"/>
    <property type="match status" value="1"/>
</dbReference>
<evidence type="ECO:0000259" key="2">
    <source>
        <dbReference type="PROSITE" id="PS50017"/>
    </source>
</evidence>
<keyword evidence="5" id="KW-1185">Reference proteome</keyword>
<feature type="region of interest" description="Disordered" evidence="1">
    <location>
        <begin position="100"/>
        <end position="133"/>
    </location>
</feature>
<dbReference type="GeneTree" id="ENSGT00540000073797"/>
<proteinExistence type="predicted"/>
<dbReference type="Pfam" id="PF00531">
    <property type="entry name" value="Death"/>
    <property type="match status" value="1"/>
</dbReference>
<dbReference type="GO" id="GO:0007165">
    <property type="term" value="P:signal transduction"/>
    <property type="evidence" value="ECO:0007669"/>
    <property type="project" value="InterPro"/>
</dbReference>
<dbReference type="GeneID" id="108433394"/>
<feature type="domain" description="CARD" evidence="3">
    <location>
        <begin position="10"/>
        <end position="82"/>
    </location>
</feature>
<evidence type="ECO:0000313" key="5">
    <source>
        <dbReference type="Proteomes" id="UP001501920"/>
    </source>
</evidence>
<name>A0AAR2K9G8_PYGNA</name>